<evidence type="ECO:0000256" key="3">
    <source>
        <dbReference type="ARBA" id="ARBA00022692"/>
    </source>
</evidence>
<reference evidence="8 9" key="1">
    <citation type="submission" date="2019-10" db="EMBL/GenBank/DDBJ databases">
        <title>Draft genome sequences of Lactobacillus strains.</title>
        <authorList>
            <person name="Cho G.-S."/>
            <person name="Fagbemigun O."/>
            <person name="Brinks E."/>
            <person name="Franz C.M.A.P."/>
        </authorList>
    </citation>
    <scope>NUCLEOTIDE SEQUENCE [LARGE SCALE GENOMIC DNA]</scope>
    <source>
        <strain evidence="8 9">313</strain>
    </source>
</reference>
<evidence type="ECO:0000256" key="2">
    <source>
        <dbReference type="ARBA" id="ARBA00008034"/>
    </source>
</evidence>
<dbReference type="InterPro" id="IPR037294">
    <property type="entry name" value="ABC_BtuC-like"/>
</dbReference>
<feature type="transmembrane region" description="Helical" evidence="7">
    <location>
        <begin position="127"/>
        <end position="146"/>
    </location>
</feature>
<organism evidence="8 9">
    <name type="scientific">Lactobacillus helveticus</name>
    <name type="common">Lactobacillus suntoryeus</name>
    <dbReference type="NCBI Taxonomy" id="1587"/>
    <lineage>
        <taxon>Bacteria</taxon>
        <taxon>Bacillati</taxon>
        <taxon>Bacillota</taxon>
        <taxon>Bacilli</taxon>
        <taxon>Lactobacillales</taxon>
        <taxon>Lactobacillaceae</taxon>
        <taxon>Lactobacillus</taxon>
    </lineage>
</organism>
<dbReference type="EMBL" id="WHOE01000085">
    <property type="protein sequence ID" value="MPW14679.1"/>
    <property type="molecule type" value="Genomic_DNA"/>
</dbReference>
<feature type="transmembrane region" description="Helical" evidence="7">
    <location>
        <begin position="6"/>
        <end position="30"/>
    </location>
</feature>
<dbReference type="GO" id="GO:0043190">
    <property type="term" value="C:ATP-binding cassette (ABC) transporter complex"/>
    <property type="evidence" value="ECO:0007669"/>
    <property type="project" value="InterPro"/>
</dbReference>
<evidence type="ECO:0000256" key="7">
    <source>
        <dbReference type="SAM" id="Phobius"/>
    </source>
</evidence>
<evidence type="ECO:0000256" key="1">
    <source>
        <dbReference type="ARBA" id="ARBA00004141"/>
    </source>
</evidence>
<evidence type="ECO:0000256" key="5">
    <source>
        <dbReference type="ARBA" id="ARBA00023136"/>
    </source>
</evidence>
<keyword evidence="5 7" id="KW-0472">Membrane</keyword>
<keyword evidence="3 6" id="KW-0812">Transmembrane</keyword>
<comment type="subcellular location">
    <subcellularLocation>
        <location evidence="6">Cell membrane</location>
        <topology evidence="6">Multi-pass membrane protein</topology>
    </subcellularLocation>
    <subcellularLocation>
        <location evidence="1">Membrane</location>
        <topology evidence="1">Multi-pass membrane protein</topology>
    </subcellularLocation>
</comment>
<dbReference type="PANTHER" id="PTHR30477:SF13">
    <property type="entry name" value="IRON TRANSPORT SYSTEM MEMBRANE PROTEIN HI_0360-RELATED"/>
    <property type="match status" value="1"/>
</dbReference>
<feature type="transmembrane region" description="Helical" evidence="7">
    <location>
        <begin position="42"/>
        <end position="67"/>
    </location>
</feature>
<dbReference type="RefSeq" id="WP_152724141.1">
    <property type="nucleotide sequence ID" value="NZ_WHOE01000085.1"/>
</dbReference>
<dbReference type="SUPFAM" id="SSF81345">
    <property type="entry name" value="ABC transporter involved in vitamin B12 uptake, BtuC"/>
    <property type="match status" value="1"/>
</dbReference>
<dbReference type="AlphaFoldDB" id="A0A6A7K274"/>
<dbReference type="InterPro" id="IPR001626">
    <property type="entry name" value="ABC_TroCD"/>
</dbReference>
<name>A0A6A7K274_LACHE</name>
<accession>A0A6A7K274</accession>
<protein>
    <submittedName>
        <fullName evidence="8">Metal ABC transporter permease</fullName>
    </submittedName>
</protein>
<dbReference type="Gene3D" id="1.10.3470.10">
    <property type="entry name" value="ABC transporter involved in vitamin B12 uptake, BtuC"/>
    <property type="match status" value="1"/>
</dbReference>
<feature type="transmembrane region" description="Helical" evidence="7">
    <location>
        <begin position="240"/>
        <end position="261"/>
    </location>
</feature>
<comment type="similarity">
    <text evidence="2 6">Belongs to the ABC-3 integral membrane protein family.</text>
</comment>
<feature type="transmembrane region" description="Helical" evidence="7">
    <location>
        <begin position="87"/>
        <end position="106"/>
    </location>
</feature>
<comment type="caution">
    <text evidence="8">The sequence shown here is derived from an EMBL/GenBank/DDBJ whole genome shotgun (WGS) entry which is preliminary data.</text>
</comment>
<evidence type="ECO:0000313" key="9">
    <source>
        <dbReference type="Proteomes" id="UP000430466"/>
    </source>
</evidence>
<dbReference type="Pfam" id="PF00950">
    <property type="entry name" value="ABC-3"/>
    <property type="match status" value="1"/>
</dbReference>
<feature type="transmembrane region" description="Helical" evidence="7">
    <location>
        <begin position="166"/>
        <end position="199"/>
    </location>
</feature>
<dbReference type="Proteomes" id="UP000430466">
    <property type="component" value="Unassembled WGS sequence"/>
</dbReference>
<dbReference type="GO" id="GO:0010043">
    <property type="term" value="P:response to zinc ion"/>
    <property type="evidence" value="ECO:0007669"/>
    <property type="project" value="TreeGrafter"/>
</dbReference>
<dbReference type="PANTHER" id="PTHR30477">
    <property type="entry name" value="ABC-TRANSPORTER METAL-BINDING PROTEIN"/>
    <property type="match status" value="1"/>
</dbReference>
<gene>
    <name evidence="8" type="ORF">GDZ32_07145</name>
</gene>
<keyword evidence="4 7" id="KW-1133">Transmembrane helix</keyword>
<keyword evidence="6" id="KW-0813">Transport</keyword>
<sequence length="264" mass="28381">MFQYEFMRYAFLASTFIAITCGVVGVYVVARSYAFLAHTLSEIGFAGAAFAVFIGIAPLWGMLLFTLLGSIGVGELSLHSDQKESSISAISALFIGLGVLFLALSGSNSRYATNILFGSIIGVDKQGVIQLVVLSVIVLLMILLVQRNLNFDSFDHIGAIAHGVHTGFVGIVFLISLAMSVAIGAQIVGSLLVFILLTLPSSTARHIGRTIPAMIAWSVFFALVGVWAGLYVGFITNWPVTFFIATIEVVIYLVVYGIHIVKHR</sequence>
<feature type="transmembrane region" description="Helical" evidence="7">
    <location>
        <begin position="211"/>
        <end position="234"/>
    </location>
</feature>
<evidence type="ECO:0000256" key="4">
    <source>
        <dbReference type="ARBA" id="ARBA00022989"/>
    </source>
</evidence>
<evidence type="ECO:0000256" key="6">
    <source>
        <dbReference type="RuleBase" id="RU003943"/>
    </source>
</evidence>
<dbReference type="GO" id="GO:0055085">
    <property type="term" value="P:transmembrane transport"/>
    <property type="evidence" value="ECO:0007669"/>
    <property type="project" value="InterPro"/>
</dbReference>
<proteinExistence type="inferred from homology"/>
<evidence type="ECO:0000313" key="8">
    <source>
        <dbReference type="EMBL" id="MPW14679.1"/>
    </source>
</evidence>